<organism evidence="2 3">
    <name type="scientific">Clathrus columnatus</name>
    <dbReference type="NCBI Taxonomy" id="1419009"/>
    <lineage>
        <taxon>Eukaryota</taxon>
        <taxon>Fungi</taxon>
        <taxon>Dikarya</taxon>
        <taxon>Basidiomycota</taxon>
        <taxon>Agaricomycotina</taxon>
        <taxon>Agaricomycetes</taxon>
        <taxon>Phallomycetidae</taxon>
        <taxon>Phallales</taxon>
        <taxon>Clathraceae</taxon>
        <taxon>Clathrus</taxon>
    </lineage>
</organism>
<proteinExistence type="predicted"/>
<evidence type="ECO:0000313" key="3">
    <source>
        <dbReference type="Proteomes" id="UP001050691"/>
    </source>
</evidence>
<name>A0AAV5AJ19_9AGAM</name>
<evidence type="ECO:0000313" key="2">
    <source>
        <dbReference type="EMBL" id="GJJ14355.1"/>
    </source>
</evidence>
<gene>
    <name evidence="2" type="ORF">Clacol_008619</name>
</gene>
<comment type="caution">
    <text evidence="2">The sequence shown here is derived from an EMBL/GenBank/DDBJ whole genome shotgun (WGS) entry which is preliminary data.</text>
</comment>
<sequence length="79" mass="8858">MPMNAPLTPYTLYFDTLRVKSSSMKEKVKEVKTTPKTKTPYPSTAPPPYSSITSQKNYEAGFASLQLQYVPPNNGRKNT</sequence>
<dbReference type="EMBL" id="BPWL01000009">
    <property type="protein sequence ID" value="GJJ14355.1"/>
    <property type="molecule type" value="Genomic_DNA"/>
</dbReference>
<feature type="region of interest" description="Disordered" evidence="1">
    <location>
        <begin position="25"/>
        <end position="55"/>
    </location>
</feature>
<accession>A0AAV5AJ19</accession>
<dbReference type="AlphaFoldDB" id="A0AAV5AJ19"/>
<dbReference type="Proteomes" id="UP001050691">
    <property type="component" value="Unassembled WGS sequence"/>
</dbReference>
<evidence type="ECO:0000256" key="1">
    <source>
        <dbReference type="SAM" id="MobiDB-lite"/>
    </source>
</evidence>
<keyword evidence="3" id="KW-1185">Reference proteome</keyword>
<reference evidence="2" key="1">
    <citation type="submission" date="2021-10" db="EMBL/GenBank/DDBJ databases">
        <title>De novo Genome Assembly of Clathrus columnatus (Basidiomycota, Fungi) Using Illumina and Nanopore Sequence Data.</title>
        <authorList>
            <person name="Ogiso-Tanaka E."/>
            <person name="Itagaki H."/>
            <person name="Hosoya T."/>
            <person name="Hosaka K."/>
        </authorList>
    </citation>
    <scope>NUCLEOTIDE SEQUENCE</scope>
    <source>
        <strain evidence="2">MO-923</strain>
    </source>
</reference>
<protein>
    <submittedName>
        <fullName evidence="2">Uncharacterized protein</fullName>
    </submittedName>
</protein>